<feature type="compositionally biased region" description="Acidic residues" evidence="1">
    <location>
        <begin position="53"/>
        <end position="72"/>
    </location>
</feature>
<protein>
    <submittedName>
        <fullName evidence="2 4">Uncharacterized protein</fullName>
    </submittedName>
</protein>
<dbReference type="EMBL" id="UYRT01080624">
    <property type="protein sequence ID" value="VDN23103.1"/>
    <property type="molecule type" value="Genomic_DNA"/>
</dbReference>
<evidence type="ECO:0000256" key="1">
    <source>
        <dbReference type="SAM" id="MobiDB-lite"/>
    </source>
</evidence>
<proteinExistence type="predicted"/>
<keyword evidence="3" id="KW-1185">Reference proteome</keyword>
<gene>
    <name evidence="2" type="ORF">GPUH_LOCUS13842</name>
</gene>
<feature type="region of interest" description="Disordered" evidence="1">
    <location>
        <begin position="45"/>
        <end position="72"/>
    </location>
</feature>
<evidence type="ECO:0000313" key="2">
    <source>
        <dbReference type="EMBL" id="VDN23103.1"/>
    </source>
</evidence>
<name>A0A183DYQ1_9BILA</name>
<dbReference type="Proteomes" id="UP000271098">
    <property type="component" value="Unassembled WGS sequence"/>
</dbReference>
<evidence type="ECO:0000313" key="4">
    <source>
        <dbReference type="WBParaSite" id="GPUH_0001385701-mRNA-1"/>
    </source>
</evidence>
<accession>A0A183DYQ1</accession>
<reference evidence="4" key="1">
    <citation type="submission" date="2016-06" db="UniProtKB">
        <authorList>
            <consortium name="WormBaseParasite"/>
        </authorList>
    </citation>
    <scope>IDENTIFICATION</scope>
</reference>
<reference evidence="2 3" key="2">
    <citation type="submission" date="2018-11" db="EMBL/GenBank/DDBJ databases">
        <authorList>
            <consortium name="Pathogen Informatics"/>
        </authorList>
    </citation>
    <scope>NUCLEOTIDE SEQUENCE [LARGE SCALE GENOMIC DNA]</scope>
</reference>
<sequence>MMTMTQITAVMTVDRPLESVLDQVADNRKTHIQSICKRLWHRHSKWTGRPMDEEQMEVNKEEEEEEGQEKDK</sequence>
<dbReference type="AlphaFoldDB" id="A0A183DYQ1"/>
<dbReference type="WBParaSite" id="GPUH_0001385701-mRNA-1">
    <property type="protein sequence ID" value="GPUH_0001385701-mRNA-1"/>
    <property type="gene ID" value="GPUH_0001385701"/>
</dbReference>
<organism evidence="4">
    <name type="scientific">Gongylonema pulchrum</name>
    <dbReference type="NCBI Taxonomy" id="637853"/>
    <lineage>
        <taxon>Eukaryota</taxon>
        <taxon>Metazoa</taxon>
        <taxon>Ecdysozoa</taxon>
        <taxon>Nematoda</taxon>
        <taxon>Chromadorea</taxon>
        <taxon>Rhabditida</taxon>
        <taxon>Spirurina</taxon>
        <taxon>Spiruromorpha</taxon>
        <taxon>Spiruroidea</taxon>
        <taxon>Gongylonematidae</taxon>
        <taxon>Gongylonema</taxon>
    </lineage>
</organism>
<evidence type="ECO:0000313" key="3">
    <source>
        <dbReference type="Proteomes" id="UP000271098"/>
    </source>
</evidence>